<dbReference type="FunFam" id="3.30.300.30:FF:000007">
    <property type="entry name" value="4-coumarate--CoA ligase 2"/>
    <property type="match status" value="1"/>
</dbReference>
<evidence type="ECO:0000259" key="8">
    <source>
        <dbReference type="Pfam" id="PF13193"/>
    </source>
</evidence>
<reference evidence="9 10" key="1">
    <citation type="submission" date="2019-10" db="EMBL/GenBank/DDBJ databases">
        <authorList>
            <person name="Palmer J.M."/>
        </authorList>
    </citation>
    <scope>NUCLEOTIDE SEQUENCE [LARGE SCALE GENOMIC DNA]</scope>
    <source>
        <strain evidence="9 10">TWF694</strain>
    </source>
</reference>
<name>A0AAV9WZ18_9PEZI</name>
<evidence type="ECO:0000256" key="2">
    <source>
        <dbReference type="ARBA" id="ARBA00006432"/>
    </source>
</evidence>
<dbReference type="SUPFAM" id="SSF56801">
    <property type="entry name" value="Acetyl-CoA synthetase-like"/>
    <property type="match status" value="1"/>
</dbReference>
<organism evidence="9 10">
    <name type="scientific">Orbilia ellipsospora</name>
    <dbReference type="NCBI Taxonomy" id="2528407"/>
    <lineage>
        <taxon>Eukaryota</taxon>
        <taxon>Fungi</taxon>
        <taxon>Dikarya</taxon>
        <taxon>Ascomycota</taxon>
        <taxon>Pezizomycotina</taxon>
        <taxon>Orbiliomycetes</taxon>
        <taxon>Orbiliales</taxon>
        <taxon>Orbiliaceae</taxon>
        <taxon>Orbilia</taxon>
    </lineage>
</organism>
<evidence type="ECO:0000259" key="7">
    <source>
        <dbReference type="Pfam" id="PF00501"/>
    </source>
</evidence>
<evidence type="ECO:0000256" key="5">
    <source>
        <dbReference type="ARBA" id="ARBA00022840"/>
    </source>
</evidence>
<dbReference type="PANTHER" id="PTHR24096:SF317">
    <property type="entry name" value="ADENYLATE-FORMING ENZYME AFEA"/>
    <property type="match status" value="1"/>
</dbReference>
<accession>A0AAV9WZ18</accession>
<evidence type="ECO:0000256" key="6">
    <source>
        <dbReference type="SAM" id="MobiDB-lite"/>
    </source>
</evidence>
<protein>
    <submittedName>
        <fullName evidence="9">Uncharacterized protein</fullName>
    </submittedName>
</protein>
<evidence type="ECO:0000256" key="4">
    <source>
        <dbReference type="ARBA" id="ARBA00022741"/>
    </source>
</evidence>
<sequence>MADTKPFPSFLQLLLSPHHADIVAHKPFRQKLKRALSLRFIAKRFKILHKATSTLTDSASTSPAPNSKSSKSSKSKRSFLREFKKKIHISPPASEEESVSQVAMMMSQTEDTDEPIMRGEKTYEIPHVDLLTWLFGNDQYDHDKPIFVDANHRERSMSLTEVKSMVKRMIAGLKSLGVKPGDAICIHSFNDILYPIVFLAIIGIGGRFVGTNPGYTVFELDHHLRISHSKFVIAQPSLMGNLKVAAELVGIDSSNIIAFDTPGQVIQEGDEFRSFKELLKQGEDEWIKFDDEKTAKETLMGLFASSGTTGMPKVIAISHFAWVAGSIMLRESLERPYEVSLYDRRLYDSDRLTGRSNKVKRLMCLPSFHGFAAPLTIGVPLRMGQTTFILPRFELEPFCNAVGNHEINETAVAPPCLQAFLKLRPETKKKLKSIKRVWCGGAPMNIKLQTESRNCFAEDAEIVNIWGMTEIGISVGLKYDEIDRTGSASKLLPNTEARIINDAGVNVTHTGEEGEVQIRTPQSSLGYFGNEMATAETFLENGWVRTGDVAYFRDGLLYILDRKKEMIKVRGWQVAPAELEAVLVLHPGIKDAAVIGIKVGTEDAEHEVPRAYVVRMEGWNITEDEVKKFVLSKLSKYKALDGGVFFVDQIPKLPSGKILKKIIRAEWLTKEEQKPLV</sequence>
<dbReference type="GO" id="GO:0016405">
    <property type="term" value="F:CoA-ligase activity"/>
    <property type="evidence" value="ECO:0007669"/>
    <property type="project" value="TreeGrafter"/>
</dbReference>
<evidence type="ECO:0000256" key="1">
    <source>
        <dbReference type="ARBA" id="ARBA00005179"/>
    </source>
</evidence>
<dbReference type="Gene3D" id="3.40.50.12780">
    <property type="entry name" value="N-terminal domain of ligase-like"/>
    <property type="match status" value="1"/>
</dbReference>
<dbReference type="InterPro" id="IPR042099">
    <property type="entry name" value="ANL_N_sf"/>
</dbReference>
<dbReference type="GO" id="GO:0005524">
    <property type="term" value="F:ATP binding"/>
    <property type="evidence" value="ECO:0007669"/>
    <property type="project" value="UniProtKB-KW"/>
</dbReference>
<dbReference type="AlphaFoldDB" id="A0AAV9WZ18"/>
<dbReference type="InterPro" id="IPR025110">
    <property type="entry name" value="AMP-bd_C"/>
</dbReference>
<feature type="domain" description="AMP-dependent synthetase/ligase" evidence="7">
    <location>
        <begin position="142"/>
        <end position="528"/>
    </location>
</feature>
<keyword evidence="3" id="KW-0436">Ligase</keyword>
<keyword evidence="5" id="KW-0067">ATP-binding</keyword>
<feature type="domain" description="AMP-binding enzyme C-terminal" evidence="8">
    <location>
        <begin position="578"/>
        <end position="657"/>
    </location>
</feature>
<keyword evidence="4" id="KW-0547">Nucleotide-binding</keyword>
<evidence type="ECO:0000313" key="9">
    <source>
        <dbReference type="EMBL" id="KAK6529120.1"/>
    </source>
</evidence>
<dbReference type="PANTHER" id="PTHR24096">
    <property type="entry name" value="LONG-CHAIN-FATTY-ACID--COA LIGASE"/>
    <property type="match status" value="1"/>
</dbReference>
<dbReference type="Proteomes" id="UP001365542">
    <property type="component" value="Unassembled WGS sequence"/>
</dbReference>
<dbReference type="InterPro" id="IPR045851">
    <property type="entry name" value="AMP-bd_C_sf"/>
</dbReference>
<comment type="similarity">
    <text evidence="2">Belongs to the ATP-dependent AMP-binding enzyme family.</text>
</comment>
<dbReference type="Pfam" id="PF13193">
    <property type="entry name" value="AMP-binding_C"/>
    <property type="match status" value="1"/>
</dbReference>
<keyword evidence="10" id="KW-1185">Reference proteome</keyword>
<feature type="region of interest" description="Disordered" evidence="6">
    <location>
        <begin position="56"/>
        <end position="77"/>
    </location>
</feature>
<dbReference type="Pfam" id="PF00501">
    <property type="entry name" value="AMP-binding"/>
    <property type="match status" value="1"/>
</dbReference>
<gene>
    <name evidence="9" type="ORF">TWF694_004335</name>
</gene>
<dbReference type="Gene3D" id="3.30.300.30">
    <property type="match status" value="1"/>
</dbReference>
<dbReference type="InterPro" id="IPR000873">
    <property type="entry name" value="AMP-dep_synth/lig_dom"/>
</dbReference>
<dbReference type="GO" id="GO:0019748">
    <property type="term" value="P:secondary metabolic process"/>
    <property type="evidence" value="ECO:0007669"/>
    <property type="project" value="TreeGrafter"/>
</dbReference>
<comment type="caution">
    <text evidence="9">The sequence shown here is derived from an EMBL/GenBank/DDBJ whole genome shotgun (WGS) entry which is preliminary data.</text>
</comment>
<comment type="pathway">
    <text evidence="1">Secondary metabolite biosynthesis.</text>
</comment>
<evidence type="ECO:0000313" key="10">
    <source>
        <dbReference type="Proteomes" id="UP001365542"/>
    </source>
</evidence>
<dbReference type="EMBL" id="JAVHJO010000014">
    <property type="protein sequence ID" value="KAK6529120.1"/>
    <property type="molecule type" value="Genomic_DNA"/>
</dbReference>
<evidence type="ECO:0000256" key="3">
    <source>
        <dbReference type="ARBA" id="ARBA00022598"/>
    </source>
</evidence>
<proteinExistence type="inferred from homology"/>
<feature type="compositionally biased region" description="Low complexity" evidence="6">
    <location>
        <begin position="56"/>
        <end position="70"/>
    </location>
</feature>